<dbReference type="InterPro" id="IPR021306">
    <property type="entry name" value="DUF2878"/>
</dbReference>
<sequence length="209" mass="23486">MKTWVWLLGNGVLFQSVWFAGVLSGYQAAMVIFCLFSAFHFRYLSTRYEVSLPPVPRLKLRQPIIKFIEISSYELSLMMAVLAIGLIVDSLLGIAGVLIWKDGHWLPSVWLMVIWCAFAFTLNHAFGWLLKRLWLSGLLGAISGTSSYYAGGRLSDDVSVAFDPVTLLILAVTWGVTMPLLLYVAYRLRRGYPNLSFSEKSDNALVSQH</sequence>
<keyword evidence="3" id="KW-1185">Reference proteome</keyword>
<feature type="transmembrane region" description="Helical" evidence="1">
    <location>
        <begin position="12"/>
        <end position="39"/>
    </location>
</feature>
<comment type="caution">
    <text evidence="2">The sequence shown here is derived from an EMBL/GenBank/DDBJ whole genome shotgun (WGS) entry which is preliminary data.</text>
</comment>
<feature type="transmembrane region" description="Helical" evidence="1">
    <location>
        <begin position="165"/>
        <end position="186"/>
    </location>
</feature>
<organism evidence="2 3">
    <name type="scientific">Marinibactrum halimedae</name>
    <dbReference type="NCBI Taxonomy" id="1444977"/>
    <lineage>
        <taxon>Bacteria</taxon>
        <taxon>Pseudomonadati</taxon>
        <taxon>Pseudomonadota</taxon>
        <taxon>Gammaproteobacteria</taxon>
        <taxon>Cellvibrionales</taxon>
        <taxon>Cellvibrionaceae</taxon>
        <taxon>Marinibactrum</taxon>
    </lineage>
</organism>
<evidence type="ECO:0008006" key="4">
    <source>
        <dbReference type="Google" id="ProtNLM"/>
    </source>
</evidence>
<gene>
    <name evidence="2" type="ORF">GCM10007877_37010</name>
</gene>
<feature type="transmembrane region" description="Helical" evidence="1">
    <location>
        <begin position="105"/>
        <end position="126"/>
    </location>
</feature>
<evidence type="ECO:0000313" key="2">
    <source>
        <dbReference type="EMBL" id="GLS27982.1"/>
    </source>
</evidence>
<proteinExistence type="predicted"/>
<keyword evidence="1" id="KW-1133">Transmembrane helix</keyword>
<accession>A0AA37WR30</accession>
<dbReference type="EMBL" id="BSPD01000095">
    <property type="protein sequence ID" value="GLS27982.1"/>
    <property type="molecule type" value="Genomic_DNA"/>
</dbReference>
<evidence type="ECO:0000256" key="1">
    <source>
        <dbReference type="SAM" id="Phobius"/>
    </source>
</evidence>
<dbReference type="Pfam" id="PF11086">
    <property type="entry name" value="DUF2878"/>
    <property type="match status" value="1"/>
</dbReference>
<keyword evidence="1" id="KW-0472">Membrane</keyword>
<feature type="transmembrane region" description="Helical" evidence="1">
    <location>
        <begin position="133"/>
        <end position="150"/>
    </location>
</feature>
<name>A0AA37WR30_9GAMM</name>
<dbReference type="RefSeq" id="WP_232592112.1">
    <property type="nucleotide sequence ID" value="NZ_BSPD01000095.1"/>
</dbReference>
<dbReference type="Proteomes" id="UP001156870">
    <property type="component" value="Unassembled WGS sequence"/>
</dbReference>
<keyword evidence="1" id="KW-0812">Transmembrane</keyword>
<protein>
    <recommendedName>
        <fullName evidence="4">DUF2878 domain-containing protein</fullName>
    </recommendedName>
</protein>
<feature type="transmembrane region" description="Helical" evidence="1">
    <location>
        <begin position="75"/>
        <end position="99"/>
    </location>
</feature>
<evidence type="ECO:0000313" key="3">
    <source>
        <dbReference type="Proteomes" id="UP001156870"/>
    </source>
</evidence>
<dbReference type="AlphaFoldDB" id="A0AA37WR30"/>
<reference evidence="2 3" key="1">
    <citation type="journal article" date="2014" name="Int. J. Syst. Evol. Microbiol.">
        <title>Complete genome sequence of Corynebacterium casei LMG S-19264T (=DSM 44701T), isolated from a smear-ripened cheese.</title>
        <authorList>
            <consortium name="US DOE Joint Genome Institute (JGI-PGF)"/>
            <person name="Walter F."/>
            <person name="Albersmeier A."/>
            <person name="Kalinowski J."/>
            <person name="Ruckert C."/>
        </authorList>
    </citation>
    <scope>NUCLEOTIDE SEQUENCE [LARGE SCALE GENOMIC DNA]</scope>
    <source>
        <strain evidence="2 3">NBRC 110095</strain>
    </source>
</reference>